<dbReference type="Gene3D" id="2.40.50.140">
    <property type="entry name" value="Nucleic acid-binding proteins"/>
    <property type="match status" value="1"/>
</dbReference>
<comment type="caution">
    <text evidence="4">The sequence shown here is derived from an EMBL/GenBank/DDBJ whole genome shotgun (WGS) entry which is preliminary data.</text>
</comment>
<evidence type="ECO:0000256" key="1">
    <source>
        <dbReference type="ARBA" id="ARBA00023125"/>
    </source>
</evidence>
<dbReference type="InterPro" id="IPR000424">
    <property type="entry name" value="Primosome_PriB/ssb"/>
</dbReference>
<dbReference type="NCBIfam" id="TIGR00621">
    <property type="entry name" value="ssb"/>
    <property type="match status" value="1"/>
</dbReference>
<dbReference type="HAMAP" id="MF_00984">
    <property type="entry name" value="SSB"/>
    <property type="match status" value="1"/>
</dbReference>
<evidence type="ECO:0000256" key="2">
    <source>
        <dbReference type="HAMAP-Rule" id="MF_00984"/>
    </source>
</evidence>
<dbReference type="PANTHER" id="PTHR10302">
    <property type="entry name" value="SINGLE-STRANDED DNA-BINDING PROTEIN"/>
    <property type="match status" value="1"/>
</dbReference>
<accession>A0A6B0YMU2</accession>
<name>A0A6B0YMU2_9CHLR</name>
<protein>
    <recommendedName>
        <fullName evidence="2 3">Single-stranded DNA-binding protein</fullName>
        <shortName evidence="2">SSB</shortName>
    </recommendedName>
</protein>
<reference evidence="4" key="1">
    <citation type="submission" date="2019-09" db="EMBL/GenBank/DDBJ databases">
        <title>Characterisation of the sponge microbiome using genome-centric metagenomics.</title>
        <authorList>
            <person name="Engelberts J.P."/>
            <person name="Robbins S.J."/>
            <person name="De Goeij J.M."/>
            <person name="Aranda M."/>
            <person name="Bell S.C."/>
            <person name="Webster N.S."/>
        </authorList>
    </citation>
    <scope>NUCLEOTIDE SEQUENCE</scope>
    <source>
        <strain evidence="4">SB0664_bin_27</strain>
    </source>
</reference>
<dbReference type="GO" id="GO:0003697">
    <property type="term" value="F:single-stranded DNA binding"/>
    <property type="evidence" value="ECO:0007669"/>
    <property type="project" value="UniProtKB-UniRule"/>
</dbReference>
<dbReference type="AlphaFoldDB" id="A0A6B0YMU2"/>
<dbReference type="GO" id="GO:0006260">
    <property type="term" value="P:DNA replication"/>
    <property type="evidence" value="ECO:0007669"/>
    <property type="project" value="InterPro"/>
</dbReference>
<proteinExistence type="inferred from homology"/>
<comment type="caution">
    <text evidence="2">Lacks conserved residue(s) required for the propagation of feature annotation.</text>
</comment>
<sequence>MYQQIMLVGSLSGDPKMRLTQDGTPVTSFRVVTNRSWRAQDGTTQNKTVRFDVSARGRLAEVVNQYMTNGQRVLVVGELEEPSTWTDGQGNTRASLEVQARNVQFLTSRTEAQPFKPAPSQLGHDWQCKTSPREWNDGEGFTNMERCSKCKKRRYVDISRSKQAILRIQYVDNEENLTEKEPPCIGTSLVA</sequence>
<dbReference type="SUPFAM" id="SSF50249">
    <property type="entry name" value="Nucleic acid-binding proteins"/>
    <property type="match status" value="1"/>
</dbReference>
<dbReference type="InterPro" id="IPR011344">
    <property type="entry name" value="ssDNA-bd"/>
</dbReference>
<dbReference type="PROSITE" id="PS50935">
    <property type="entry name" value="SSB"/>
    <property type="match status" value="1"/>
</dbReference>
<keyword evidence="1 2" id="KW-0238">DNA-binding</keyword>
<dbReference type="EMBL" id="VXRG01000027">
    <property type="protein sequence ID" value="MXY92346.1"/>
    <property type="molecule type" value="Genomic_DNA"/>
</dbReference>
<gene>
    <name evidence="4" type="ORF">F4Y42_02750</name>
</gene>
<evidence type="ECO:0000256" key="3">
    <source>
        <dbReference type="RuleBase" id="RU000524"/>
    </source>
</evidence>
<comment type="subunit">
    <text evidence="2">Homotetramer.</text>
</comment>
<organism evidence="4">
    <name type="scientific">Caldilineaceae bacterium SB0664_bin_27</name>
    <dbReference type="NCBI Taxonomy" id="2605260"/>
    <lineage>
        <taxon>Bacteria</taxon>
        <taxon>Bacillati</taxon>
        <taxon>Chloroflexota</taxon>
        <taxon>Caldilineae</taxon>
        <taxon>Caldilineales</taxon>
        <taxon>Caldilineaceae</taxon>
    </lineage>
</organism>
<dbReference type="Pfam" id="PF00436">
    <property type="entry name" value="SSB"/>
    <property type="match status" value="1"/>
</dbReference>
<dbReference type="PANTHER" id="PTHR10302:SF27">
    <property type="entry name" value="SINGLE-STRANDED DNA-BINDING PROTEIN"/>
    <property type="match status" value="1"/>
</dbReference>
<dbReference type="InterPro" id="IPR012340">
    <property type="entry name" value="NA-bd_OB-fold"/>
</dbReference>
<evidence type="ECO:0000313" key="4">
    <source>
        <dbReference type="EMBL" id="MXY92346.1"/>
    </source>
</evidence>
<dbReference type="GO" id="GO:0009295">
    <property type="term" value="C:nucleoid"/>
    <property type="evidence" value="ECO:0007669"/>
    <property type="project" value="TreeGrafter"/>
</dbReference>
<dbReference type="CDD" id="cd04496">
    <property type="entry name" value="SSB_OBF"/>
    <property type="match status" value="1"/>
</dbReference>